<evidence type="ECO:0000256" key="1">
    <source>
        <dbReference type="SAM" id="MobiDB-lite"/>
    </source>
</evidence>
<sequence>MDDNATHNAENRPPRETGPTDRPPRLTAEIVLPRGGPAECTLFPPDLVGFERTTTWITAEEGSFVSLAKMA</sequence>
<evidence type="ECO:0000259" key="2">
    <source>
        <dbReference type="Pfam" id="PF24351"/>
    </source>
</evidence>
<accession>A0ABU2GIY9</accession>
<keyword evidence="4" id="KW-1185">Reference proteome</keyword>
<dbReference type="Pfam" id="PF24351">
    <property type="entry name" value="DUF7511"/>
    <property type="match status" value="1"/>
</dbReference>
<organism evidence="3 4">
    <name type="scientific">Halogeometricum salsisoli</name>
    <dbReference type="NCBI Taxonomy" id="2950536"/>
    <lineage>
        <taxon>Archaea</taxon>
        <taxon>Methanobacteriati</taxon>
        <taxon>Methanobacteriota</taxon>
        <taxon>Stenosarchaea group</taxon>
        <taxon>Halobacteria</taxon>
        <taxon>Halobacteriales</taxon>
        <taxon>Haloferacaceae</taxon>
        <taxon>Halogeometricum</taxon>
    </lineage>
</organism>
<feature type="compositionally biased region" description="Basic and acidic residues" evidence="1">
    <location>
        <begin position="9"/>
        <end position="24"/>
    </location>
</feature>
<dbReference type="Proteomes" id="UP001257060">
    <property type="component" value="Unassembled WGS sequence"/>
</dbReference>
<dbReference type="RefSeq" id="WP_310925280.1">
    <property type="nucleotide sequence ID" value="NZ_JAMQOP010000003.1"/>
</dbReference>
<protein>
    <submittedName>
        <fullName evidence="3">Transcriptional regulator</fullName>
    </submittedName>
</protein>
<dbReference type="EMBL" id="JAMQOP010000003">
    <property type="protein sequence ID" value="MDS0300381.1"/>
    <property type="molecule type" value="Genomic_DNA"/>
</dbReference>
<comment type="caution">
    <text evidence="3">The sequence shown here is derived from an EMBL/GenBank/DDBJ whole genome shotgun (WGS) entry which is preliminary data.</text>
</comment>
<name>A0ABU2GIY9_9EURY</name>
<gene>
    <name evidence="3" type="ORF">NDI76_16665</name>
</gene>
<proteinExistence type="predicted"/>
<dbReference type="InterPro" id="IPR055933">
    <property type="entry name" value="DUF7511"/>
</dbReference>
<feature type="domain" description="DUF7511" evidence="2">
    <location>
        <begin position="26"/>
        <end position="70"/>
    </location>
</feature>
<feature type="region of interest" description="Disordered" evidence="1">
    <location>
        <begin position="1"/>
        <end position="27"/>
    </location>
</feature>
<evidence type="ECO:0000313" key="3">
    <source>
        <dbReference type="EMBL" id="MDS0300381.1"/>
    </source>
</evidence>
<reference evidence="3 4" key="1">
    <citation type="submission" date="2022-06" db="EMBL/GenBank/DDBJ databases">
        <title>Halogeometricum sp. a new haloarchaeum isolate from saline soil.</title>
        <authorList>
            <person name="Strakova D."/>
            <person name="Galisteo C."/>
            <person name="Sanchez-Porro C."/>
            <person name="Ventosa A."/>
        </authorList>
    </citation>
    <scope>NUCLEOTIDE SEQUENCE [LARGE SCALE GENOMIC DNA]</scope>
    <source>
        <strain evidence="3 4">S1BR25-6</strain>
    </source>
</reference>
<evidence type="ECO:0000313" key="4">
    <source>
        <dbReference type="Proteomes" id="UP001257060"/>
    </source>
</evidence>